<gene>
    <name evidence="2" type="ORF">DEALK_12200</name>
</gene>
<dbReference type="Gene3D" id="3.40.630.30">
    <property type="match status" value="1"/>
</dbReference>
<keyword evidence="3" id="KW-1185">Reference proteome</keyword>
<protein>
    <submittedName>
        <fullName evidence="2">Acetyltransferase (GNAT) family</fullName>
    </submittedName>
</protein>
<keyword evidence="2" id="KW-0808">Transferase</keyword>
<dbReference type="GO" id="GO:0016747">
    <property type="term" value="F:acyltransferase activity, transferring groups other than amino-acyl groups"/>
    <property type="evidence" value="ECO:0007669"/>
    <property type="project" value="InterPro"/>
</dbReference>
<dbReference type="PANTHER" id="PTHR42791">
    <property type="entry name" value="GNAT FAMILY ACETYLTRANSFERASE"/>
    <property type="match status" value="1"/>
</dbReference>
<dbReference type="PANTHER" id="PTHR42791:SF1">
    <property type="entry name" value="N-ACETYLTRANSFERASE DOMAIN-CONTAINING PROTEIN"/>
    <property type="match status" value="1"/>
</dbReference>
<dbReference type="Pfam" id="PF00583">
    <property type="entry name" value="Acetyltransf_1"/>
    <property type="match status" value="1"/>
</dbReference>
<organism evidence="2 3">
    <name type="scientific">Dehalogenimonas alkenigignens</name>
    <dbReference type="NCBI Taxonomy" id="1217799"/>
    <lineage>
        <taxon>Bacteria</taxon>
        <taxon>Bacillati</taxon>
        <taxon>Chloroflexota</taxon>
        <taxon>Dehalococcoidia</taxon>
        <taxon>Dehalococcoidales</taxon>
        <taxon>Dehalococcoidaceae</taxon>
        <taxon>Dehalogenimonas</taxon>
    </lineage>
</organism>
<evidence type="ECO:0000259" key="1">
    <source>
        <dbReference type="PROSITE" id="PS51186"/>
    </source>
</evidence>
<dbReference type="InterPro" id="IPR052523">
    <property type="entry name" value="Trichothecene_AcTrans"/>
</dbReference>
<accession>A0A0W0GIH8</accession>
<comment type="caution">
    <text evidence="2">The sequence shown here is derived from an EMBL/GenBank/DDBJ whole genome shotgun (WGS) entry which is preliminary data.</text>
</comment>
<dbReference type="Proteomes" id="UP000053947">
    <property type="component" value="Unassembled WGS sequence"/>
</dbReference>
<sequence length="208" mass="24182">MPLKPELVLPASVACARAFADDPTTDYLIPDANKRANLRFAEEYYLRLSLISGGGTFVTSEKCEGLAMWIDSERKDNFFNHLRAGFPFLPLRCGWRYLFREAALDLHFSRLRKELVPTRHMYLAVLAVDPEYHGQGFASKLMRPMLGHLDDRQLLAYLETQTPRNVEMYRRWGFELLREESMPGSDLKLYLMSRQPKRTAQERLIHSP</sequence>
<dbReference type="CDD" id="cd04301">
    <property type="entry name" value="NAT_SF"/>
    <property type="match status" value="1"/>
</dbReference>
<dbReference type="PROSITE" id="PS51186">
    <property type="entry name" value="GNAT"/>
    <property type="match status" value="1"/>
</dbReference>
<dbReference type="AlphaFoldDB" id="A0A0W0GIH8"/>
<dbReference type="InterPro" id="IPR000182">
    <property type="entry name" value="GNAT_dom"/>
</dbReference>
<evidence type="ECO:0000313" key="3">
    <source>
        <dbReference type="Proteomes" id="UP000053947"/>
    </source>
</evidence>
<evidence type="ECO:0000313" key="2">
    <source>
        <dbReference type="EMBL" id="KTB48374.1"/>
    </source>
</evidence>
<dbReference type="RefSeq" id="WP_058439370.1">
    <property type="nucleotide sequence ID" value="NZ_KQ758903.1"/>
</dbReference>
<name>A0A0W0GIH8_9CHLR</name>
<dbReference type="SUPFAM" id="SSF55729">
    <property type="entry name" value="Acyl-CoA N-acyltransferases (Nat)"/>
    <property type="match status" value="1"/>
</dbReference>
<dbReference type="STRING" id="1217799.DEALK_12200"/>
<feature type="domain" description="N-acetyltransferase" evidence="1">
    <location>
        <begin position="115"/>
        <end position="197"/>
    </location>
</feature>
<reference evidence="2 3" key="1">
    <citation type="submission" date="2015-06" db="EMBL/GenBank/DDBJ databases">
        <title>Genome sequence of the organohalide-respiring Dehalogenimonas alkenigignens type strain (IP3-3T).</title>
        <authorList>
            <person name="Key T.A."/>
            <person name="Richmond D.P."/>
            <person name="Bowman K.S."/>
            <person name="Cho Y.-J."/>
            <person name="Chun J."/>
            <person name="da Costa M.S."/>
            <person name="Rainey F.A."/>
            <person name="Moe W.M."/>
        </authorList>
    </citation>
    <scope>NUCLEOTIDE SEQUENCE [LARGE SCALE GENOMIC DNA]</scope>
    <source>
        <strain evidence="2 3">IP3-3</strain>
    </source>
</reference>
<proteinExistence type="predicted"/>
<dbReference type="InterPro" id="IPR016181">
    <property type="entry name" value="Acyl_CoA_acyltransferase"/>
</dbReference>
<dbReference type="EMBL" id="LFDV01000002">
    <property type="protein sequence ID" value="KTB48374.1"/>
    <property type="molecule type" value="Genomic_DNA"/>
</dbReference>